<dbReference type="EMBL" id="AZFM01000007">
    <property type="protein sequence ID" value="KRL90769.1"/>
    <property type="molecule type" value="Genomic_DNA"/>
</dbReference>
<evidence type="ECO:0000313" key="3">
    <source>
        <dbReference type="Proteomes" id="UP000051036"/>
    </source>
</evidence>
<dbReference type="Gene3D" id="3.40.50.300">
    <property type="entry name" value="P-loop containing nucleotide triphosphate hydrolases"/>
    <property type="match status" value="1"/>
</dbReference>
<dbReference type="InterPro" id="IPR051309">
    <property type="entry name" value="ABCF_ATPase"/>
</dbReference>
<dbReference type="Pfam" id="PF00005">
    <property type="entry name" value="ABC_tran"/>
    <property type="match status" value="1"/>
</dbReference>
<dbReference type="AlphaFoldDB" id="A0A0R1UBN0"/>
<sequence length="230" mass="26683">MRRAKNVQHRLQKNIDNKKGLMVNIEDVPELTMNFQPNYHHTLLEAQHFSMKIEDKKLFHDLNLIVKNQGVVSLEGENGSGKSTFLKFLLGKTSQCQCHGKFELANGLSISYLPQEFGEYTGNLMEFAEKQRISYKELLNNLKKMGFPRESFTTKIEEMSMGQQKRVALAKSLVEPADLYLWDEPANYLDVFNQDQLIELLKKIEPAMLLIEHDEYFIEQVAGQRIRLTE</sequence>
<evidence type="ECO:0000313" key="2">
    <source>
        <dbReference type="EMBL" id="KRL90769.1"/>
    </source>
</evidence>
<dbReference type="GO" id="GO:0005524">
    <property type="term" value="F:ATP binding"/>
    <property type="evidence" value="ECO:0007669"/>
    <property type="project" value="InterPro"/>
</dbReference>
<organism evidence="2 3">
    <name type="scientific">Lactobacillus kalixensis DSM 16043</name>
    <dbReference type="NCBI Taxonomy" id="1423763"/>
    <lineage>
        <taxon>Bacteria</taxon>
        <taxon>Bacillati</taxon>
        <taxon>Bacillota</taxon>
        <taxon>Bacilli</taxon>
        <taxon>Lactobacillales</taxon>
        <taxon>Lactobacillaceae</taxon>
        <taxon>Lactobacillus</taxon>
    </lineage>
</organism>
<dbReference type="STRING" id="1423763.FC46_GL001776"/>
<dbReference type="PANTHER" id="PTHR42855">
    <property type="entry name" value="ABC TRANSPORTER ATP-BINDING SUBUNIT"/>
    <property type="match status" value="1"/>
</dbReference>
<dbReference type="GO" id="GO:0016887">
    <property type="term" value="F:ATP hydrolysis activity"/>
    <property type="evidence" value="ECO:0007669"/>
    <property type="project" value="InterPro"/>
</dbReference>
<accession>A0A0R1UBN0</accession>
<evidence type="ECO:0000259" key="1">
    <source>
        <dbReference type="PROSITE" id="PS50893"/>
    </source>
</evidence>
<keyword evidence="3" id="KW-1185">Reference proteome</keyword>
<dbReference type="PANTHER" id="PTHR42855:SF2">
    <property type="entry name" value="DRUG RESISTANCE ABC TRANSPORTER,ATP-BINDING PROTEIN"/>
    <property type="match status" value="1"/>
</dbReference>
<dbReference type="Proteomes" id="UP000051036">
    <property type="component" value="Unassembled WGS sequence"/>
</dbReference>
<dbReference type="InterPro" id="IPR027417">
    <property type="entry name" value="P-loop_NTPase"/>
</dbReference>
<feature type="domain" description="ABC transporter" evidence="1">
    <location>
        <begin position="44"/>
        <end position="230"/>
    </location>
</feature>
<dbReference type="InterPro" id="IPR003439">
    <property type="entry name" value="ABC_transporter-like_ATP-bd"/>
</dbReference>
<comment type="caution">
    <text evidence="2">The sequence shown here is derived from an EMBL/GenBank/DDBJ whole genome shotgun (WGS) entry which is preliminary data.</text>
</comment>
<dbReference type="SUPFAM" id="SSF52540">
    <property type="entry name" value="P-loop containing nucleoside triphosphate hydrolases"/>
    <property type="match status" value="1"/>
</dbReference>
<proteinExistence type="predicted"/>
<gene>
    <name evidence="2" type="ORF">FC46_GL001776</name>
</gene>
<protein>
    <submittedName>
        <fullName evidence="2">ABC superfamily ATP binding cassette transporter, ABC protein</fullName>
    </submittedName>
</protein>
<dbReference type="CDD" id="cd03221">
    <property type="entry name" value="ABCF_EF-3"/>
    <property type="match status" value="1"/>
</dbReference>
<dbReference type="PROSITE" id="PS50893">
    <property type="entry name" value="ABC_TRANSPORTER_2"/>
    <property type="match status" value="1"/>
</dbReference>
<name>A0A0R1UBN0_9LACO</name>
<dbReference type="PATRIC" id="fig|1423763.3.peg.1809"/>
<reference evidence="2 3" key="1">
    <citation type="journal article" date="2015" name="Genome Announc.">
        <title>Expanding the biotechnology potential of lactobacilli through comparative genomics of 213 strains and associated genera.</title>
        <authorList>
            <person name="Sun Z."/>
            <person name="Harris H.M."/>
            <person name="McCann A."/>
            <person name="Guo C."/>
            <person name="Argimon S."/>
            <person name="Zhang W."/>
            <person name="Yang X."/>
            <person name="Jeffery I.B."/>
            <person name="Cooney J.C."/>
            <person name="Kagawa T.F."/>
            <person name="Liu W."/>
            <person name="Song Y."/>
            <person name="Salvetti E."/>
            <person name="Wrobel A."/>
            <person name="Rasinkangas P."/>
            <person name="Parkhill J."/>
            <person name="Rea M.C."/>
            <person name="O'Sullivan O."/>
            <person name="Ritari J."/>
            <person name="Douillard F.P."/>
            <person name="Paul Ross R."/>
            <person name="Yang R."/>
            <person name="Briner A.E."/>
            <person name="Felis G.E."/>
            <person name="de Vos W.M."/>
            <person name="Barrangou R."/>
            <person name="Klaenhammer T.R."/>
            <person name="Caufield P.W."/>
            <person name="Cui Y."/>
            <person name="Zhang H."/>
            <person name="O'Toole P.W."/>
        </authorList>
    </citation>
    <scope>NUCLEOTIDE SEQUENCE [LARGE SCALE GENOMIC DNA]</scope>
    <source>
        <strain evidence="2 3">DSM 16043</strain>
    </source>
</reference>